<evidence type="ECO:0000259" key="15">
    <source>
        <dbReference type="PROSITE" id="PS50878"/>
    </source>
</evidence>
<dbReference type="SUPFAM" id="SSF56672">
    <property type="entry name" value="DNA/RNA polymerases"/>
    <property type="match status" value="1"/>
</dbReference>
<dbReference type="Pfam" id="PF00078">
    <property type="entry name" value="RVT_1"/>
    <property type="match status" value="1"/>
</dbReference>
<dbReference type="Gene3D" id="3.30.70.270">
    <property type="match status" value="2"/>
</dbReference>
<dbReference type="EMBL" id="PP792697">
    <property type="protein sequence ID" value="XBM54420.1"/>
    <property type="molecule type" value="Genomic_DNA"/>
</dbReference>
<dbReference type="Gene3D" id="3.30.420.10">
    <property type="entry name" value="Ribonuclease H-like superfamily/Ribonuclease H"/>
    <property type="match status" value="1"/>
</dbReference>
<name>A0AAU7GJ24_9VIRU</name>
<dbReference type="PANTHER" id="PTHR33064">
    <property type="entry name" value="POL PROTEIN"/>
    <property type="match status" value="1"/>
</dbReference>
<keyword evidence="3" id="KW-0808">Transferase</keyword>
<reference evidence="17" key="1">
    <citation type="submission" date="2024-05" db="EMBL/GenBank/DDBJ databases">
        <title>Nettle vein banding-associated badnavirus, complete genome.</title>
        <authorList>
            <person name="Chirkov S."/>
            <person name="Motsar E."/>
            <person name="Sheveleva A."/>
            <person name="Sharko F."/>
            <person name="Tsygankova S."/>
            <person name="Petrova K."/>
        </authorList>
    </citation>
    <scope>NUCLEOTIDE SEQUENCE</scope>
    <source>
        <strain evidence="17">UD</strain>
    </source>
</reference>
<evidence type="ECO:0000256" key="13">
    <source>
        <dbReference type="SAM" id="MobiDB-lite"/>
    </source>
</evidence>
<keyword evidence="4" id="KW-0548">Nucleotidyltransferase</keyword>
<dbReference type="GO" id="GO:0006310">
    <property type="term" value="P:DNA recombination"/>
    <property type="evidence" value="ECO:0007669"/>
    <property type="project" value="UniProtKB-KW"/>
</dbReference>
<dbReference type="GO" id="GO:0008270">
    <property type="term" value="F:zinc ion binding"/>
    <property type="evidence" value="ECO:0007669"/>
    <property type="project" value="UniProtKB-KW"/>
</dbReference>
<dbReference type="SMART" id="SM00343">
    <property type="entry name" value="ZnF_C2HC"/>
    <property type="match status" value="1"/>
</dbReference>
<evidence type="ECO:0000256" key="5">
    <source>
        <dbReference type="ARBA" id="ARBA00022722"/>
    </source>
</evidence>
<evidence type="ECO:0000256" key="2">
    <source>
        <dbReference type="ARBA" id="ARBA00022670"/>
    </source>
</evidence>
<keyword evidence="6" id="KW-0064">Aspartyl protease</keyword>
<evidence type="ECO:0000259" key="14">
    <source>
        <dbReference type="PROSITE" id="PS50158"/>
    </source>
</evidence>
<evidence type="ECO:0000256" key="1">
    <source>
        <dbReference type="ARBA" id="ARBA00012493"/>
    </source>
</evidence>
<evidence type="ECO:0000313" key="17">
    <source>
        <dbReference type="EMBL" id="XBM54420.1"/>
    </source>
</evidence>
<sequence>MATRTMTHQLPRATEGSSNTETVEDQIRGYRRLQRARHVAQRAIRRTIARDFRQSLEQQIDPDRELSLSRRRRANLVPAEVLYSHNNNEPSNRVYQHYEELRSRIIDNQQDLRYIERESYDTLRRSGMQHIHIGMMMLRLQLLHRVDSGVSAVVVFRDTRWTDERQILSAMTMDLARGTQMVYTIPDILISIHDFYNHIQVCVQTRGYGPGWTGGDSNLIITRSLIGRITNTSQANFNYQIEGVSEYLTSQGVQAVPGEPWRAVNRENQWTLAPSTIEPPIQNPTGMIARRGETGNVSIRFTDFQDTQQPLPEEDEEERRPERTHVALVGTHSWEPPRKGKWDTLGQPSGKYDYLVDYSAPKKIPPWPTTCTGWGEEFEEEDKETQEEPYQKYQKFEEEMYYPVRKQELVEGWLDQLGESASEAQYDETSSEEEGLTQEEEDTRSEVSAQALAGELDYPTRAAATIKALEVMERAYPGASEIQSDQTSTFIPPNPSTGQVRYLPANTTILEGGPSTTNPLEGSRKPGKYGRSPAPWSLPSAQQTQGAILVLPAEIPSHADAIATWETITLNLLRETTFDSLQDKADYIENLLGVREKEIWITWRMAYPEEYKTMVQVADEPRNITSAIKRVMGIQDPFTGNLHAQNAAYADLERLQCPTLEHVMPFLNRYYQLAAQSGKMWAGPELSDKLFRKLPPEIGPTIQKEYSQAYPGLTTGVMARVQFISEYLQNLCKQAELQRKLKNLNFCRTIPIPGYYETGSGKKKFGIRKARTYRGKPHDSHVKVFKNKYKGTRMREGSKCKCYLCGVEGHYARECPKKHVKPERAAFLDGLNLDNGWDVISIDPGEPDDDDICSISEGEAQSMEDLAAFKTQLPYEVEPQYDNLFALVVVANPAPIRQGEGSWRVSLPVPKEMEDCQHEWDDMTIVQQEACHKCKDPTIIGRKATCTKCGLNICPLCAALDYAIRIIPPKEDRRDWQYKNKDQLIKCLYEHNSFLLQQNESLQDEVNKRDFPEIPFFEGGEDAIFEPEKEEMKGGTIKGPFPSEITFKEQDEDARYETQEISGAGALEEAVEEIDRAYTEMPAGGNNKLYHIVVTFKIPSTTGTHPLEFEVNAIIDTGCTCCCINIDKVPTEALEEAKIIQNISGINSTTRVTKRLRQGKMVIAGNEFYTPYISAFQMNMPKIDMLVGCNFIRAMKGGLRFEGTEITFYKTVTKIQTTLEPQRIAYLEELIMEEELKEEIAANASEFESLANRIKNSKLLRELEEQGFIGEDPVKHWARNEIKCQLEIINPDITIEDKPPGDLTVEEKARYQRHIDALLKLGVIRPSKSRHRTAAFIVRSGTTIDPITGKETKGKERMVFNYKRLNDNTHKDQYSLPGIGAIIKSLGEATIFSKFDLKSGFHQVAMDEESIPWTAFISPAGLYEWLVMPFGLKNAPAVFQRKMDNCFRGTESFIAVYIDDILVFSRTIKEHEEHLKVMLEICKRNGLVLSPSKMKIACKEVEFLGATIREGRIKLQEHVIKKIADVEEKSLTSLKGLRSWLGVINYARAYIPRCGTLLGPLYSKTSEHGERRWKSADWKIVREIKELVRNLPDLEIPPKQAYMVLETDGCMEGWGGVCKWKEAKAASQGSEKICAYASGKFPVPKSTIDAEIFAVTESLEKFKLFYLDKREITLRTDCQAIISFYEKMAVKKPSRVRWIKFCDYITNTGVTVNFEHIKGNNNQIADQLSRLAQNIAAVQAIPEGAHNALALISEGKFSHIGLMAQLNRVLKQEAQSGKQPTWYERPHQKKTSLGREKKNHTKEDDHHYKNQQIIGVATHKIMASPSGSQNTTTQEISAMQAHIKAYKEQFNTEREKMIKGLPFRERQAIGRNIMRIEQNAGETLKAVMKQYLDLVKEKEERFRDCSTKDNYWGDLLPYLSQLTKELEATMEHVSATLQAIEGLKY</sequence>
<dbReference type="Gene3D" id="2.40.70.10">
    <property type="entry name" value="Acid Proteases"/>
    <property type="match status" value="1"/>
</dbReference>
<dbReference type="InterPro" id="IPR051320">
    <property type="entry name" value="Viral_Replic_Matur_Polypro"/>
</dbReference>
<dbReference type="GO" id="GO:0004190">
    <property type="term" value="F:aspartic-type endopeptidase activity"/>
    <property type="evidence" value="ECO:0007669"/>
    <property type="project" value="UniProtKB-KW"/>
</dbReference>
<proteinExistence type="predicted"/>
<dbReference type="InterPro" id="IPR036397">
    <property type="entry name" value="RNaseH_sf"/>
</dbReference>
<dbReference type="GO" id="GO:0003964">
    <property type="term" value="F:RNA-directed DNA polymerase activity"/>
    <property type="evidence" value="ECO:0007669"/>
    <property type="project" value="UniProtKB-KW"/>
</dbReference>
<evidence type="ECO:0000259" key="16">
    <source>
        <dbReference type="PROSITE" id="PS50879"/>
    </source>
</evidence>
<accession>A0AAU7GJ24</accession>
<feature type="domain" description="Reverse transcriptase" evidence="15">
    <location>
        <begin position="1318"/>
        <end position="1508"/>
    </location>
</feature>
<evidence type="ECO:0000256" key="8">
    <source>
        <dbReference type="ARBA" id="ARBA00022801"/>
    </source>
</evidence>
<feature type="region of interest" description="Disordered" evidence="13">
    <location>
        <begin position="1775"/>
        <end position="1810"/>
    </location>
</feature>
<feature type="compositionally biased region" description="Polar residues" evidence="13">
    <location>
        <begin position="509"/>
        <end position="520"/>
    </location>
</feature>
<keyword evidence="12" id="KW-0863">Zinc-finger</keyword>
<dbReference type="GO" id="GO:0003676">
    <property type="term" value="F:nucleic acid binding"/>
    <property type="evidence" value="ECO:0007669"/>
    <property type="project" value="InterPro"/>
</dbReference>
<dbReference type="InterPro" id="IPR041373">
    <property type="entry name" value="RT_RNaseH"/>
</dbReference>
<dbReference type="SUPFAM" id="SSF57756">
    <property type="entry name" value="Retrovirus zinc finger-like domains"/>
    <property type="match status" value="1"/>
</dbReference>
<dbReference type="InterPro" id="IPR036875">
    <property type="entry name" value="Znf_CCHC_sf"/>
</dbReference>
<dbReference type="PROSITE" id="PS50878">
    <property type="entry name" value="RT_POL"/>
    <property type="match status" value="1"/>
</dbReference>
<feature type="domain" description="RNase H type-1" evidence="16">
    <location>
        <begin position="1599"/>
        <end position="1737"/>
    </location>
</feature>
<dbReference type="CDD" id="cd01647">
    <property type="entry name" value="RT_LTR"/>
    <property type="match status" value="1"/>
</dbReference>
<dbReference type="PANTHER" id="PTHR33064:SF37">
    <property type="entry name" value="RIBONUCLEASE H"/>
    <property type="match status" value="1"/>
</dbReference>
<keyword evidence="10" id="KW-0695">RNA-directed DNA polymerase</keyword>
<dbReference type="InterPro" id="IPR043502">
    <property type="entry name" value="DNA/RNA_pol_sf"/>
</dbReference>
<dbReference type="InterPro" id="IPR000477">
    <property type="entry name" value="RT_dom"/>
</dbReference>
<dbReference type="Pfam" id="PF22909">
    <property type="entry name" value="Caulimovir_coat_dom"/>
    <property type="match status" value="1"/>
</dbReference>
<dbReference type="Pfam" id="PF00098">
    <property type="entry name" value="zf-CCHC"/>
    <property type="match status" value="1"/>
</dbReference>
<evidence type="ECO:0000256" key="7">
    <source>
        <dbReference type="ARBA" id="ARBA00022759"/>
    </source>
</evidence>
<feature type="region of interest" description="Disordered" evidence="13">
    <location>
        <begin position="1"/>
        <end position="23"/>
    </location>
</feature>
<feature type="region of interest" description="Disordered" evidence="13">
    <location>
        <begin position="509"/>
        <end position="537"/>
    </location>
</feature>
<dbReference type="PROSITE" id="PS50158">
    <property type="entry name" value="ZF_CCHC"/>
    <property type="match status" value="1"/>
</dbReference>
<feature type="compositionally biased region" description="Basic and acidic residues" evidence="13">
    <location>
        <begin position="1793"/>
        <end position="1808"/>
    </location>
</feature>
<evidence type="ECO:0000256" key="6">
    <source>
        <dbReference type="ARBA" id="ARBA00022750"/>
    </source>
</evidence>
<evidence type="ECO:0000256" key="12">
    <source>
        <dbReference type="PROSITE-ProRule" id="PRU00047"/>
    </source>
</evidence>
<keyword evidence="2" id="KW-0645">Protease</keyword>
<dbReference type="Pfam" id="PF00077">
    <property type="entry name" value="RVP"/>
    <property type="match status" value="1"/>
</dbReference>
<dbReference type="PROSITE" id="PS50879">
    <property type="entry name" value="RNASE_H_1"/>
    <property type="match status" value="1"/>
</dbReference>
<evidence type="ECO:0000256" key="4">
    <source>
        <dbReference type="ARBA" id="ARBA00022695"/>
    </source>
</evidence>
<protein>
    <recommendedName>
        <fullName evidence="1">RNA-directed DNA polymerase</fullName>
        <ecNumber evidence="1">2.7.7.49</ecNumber>
    </recommendedName>
</protein>
<feature type="region of interest" description="Disordered" evidence="13">
    <location>
        <begin position="421"/>
        <end position="446"/>
    </location>
</feature>
<evidence type="ECO:0000256" key="9">
    <source>
        <dbReference type="ARBA" id="ARBA00022842"/>
    </source>
</evidence>
<dbReference type="Gene3D" id="4.10.60.10">
    <property type="entry name" value="Zinc finger, CCHC-type"/>
    <property type="match status" value="1"/>
</dbReference>
<dbReference type="Pfam" id="PF17917">
    <property type="entry name" value="RT_RNaseH"/>
    <property type="match status" value="1"/>
</dbReference>
<dbReference type="GO" id="GO:0004523">
    <property type="term" value="F:RNA-DNA hybrid ribonuclease activity"/>
    <property type="evidence" value="ECO:0007669"/>
    <property type="project" value="InterPro"/>
</dbReference>
<keyword evidence="9" id="KW-0460">Magnesium</keyword>
<evidence type="ECO:0000256" key="11">
    <source>
        <dbReference type="ARBA" id="ARBA00023172"/>
    </source>
</evidence>
<dbReference type="InterPro" id="IPR002156">
    <property type="entry name" value="RNaseH_domain"/>
</dbReference>
<dbReference type="InterPro" id="IPR021109">
    <property type="entry name" value="Peptidase_aspartic_dom_sf"/>
</dbReference>
<keyword evidence="12" id="KW-0479">Metal-binding</keyword>
<keyword evidence="7" id="KW-0255">Endonuclease</keyword>
<dbReference type="EC" id="2.7.7.49" evidence="1"/>
<dbReference type="InterPro" id="IPR018061">
    <property type="entry name" value="Retropepsins"/>
</dbReference>
<keyword evidence="5" id="KW-0540">Nuclease</keyword>
<evidence type="ECO:0000256" key="3">
    <source>
        <dbReference type="ARBA" id="ARBA00022679"/>
    </source>
</evidence>
<evidence type="ECO:0000256" key="10">
    <source>
        <dbReference type="ARBA" id="ARBA00022918"/>
    </source>
</evidence>
<dbReference type="Gene3D" id="3.10.10.10">
    <property type="entry name" value="HIV Type 1 Reverse Transcriptase, subunit A, domain 1"/>
    <property type="match status" value="1"/>
</dbReference>
<keyword evidence="12" id="KW-0862">Zinc</keyword>
<dbReference type="InterPro" id="IPR043128">
    <property type="entry name" value="Rev_trsase/Diguanyl_cyclase"/>
</dbReference>
<dbReference type="InterPro" id="IPR001878">
    <property type="entry name" value="Znf_CCHC"/>
</dbReference>
<keyword evidence="8" id="KW-0378">Hydrolase</keyword>
<feature type="domain" description="CCHC-type" evidence="14">
    <location>
        <begin position="801"/>
        <end position="817"/>
    </location>
</feature>
<feature type="compositionally biased region" description="Acidic residues" evidence="13">
    <location>
        <begin position="425"/>
        <end position="443"/>
    </location>
</feature>
<organism evidence="17">
    <name type="scientific">Nettle badnavirus 1</name>
    <dbReference type="NCBI Taxonomy" id="3158948"/>
    <lineage>
        <taxon>Viruses</taxon>
        <taxon>Riboviria</taxon>
        <taxon>Pararnavirae</taxon>
        <taxon>Artverviricota</taxon>
        <taxon>Revtraviricetes</taxon>
        <taxon>Ortervirales</taxon>
        <taxon>Caulimoviridae</taxon>
        <taxon>Badnavirus</taxon>
    </lineage>
</organism>
<keyword evidence="11" id="KW-0233">DNA recombination</keyword>
<dbReference type="GO" id="GO:0006508">
    <property type="term" value="P:proteolysis"/>
    <property type="evidence" value="ECO:0007669"/>
    <property type="project" value="UniProtKB-KW"/>
</dbReference>